<organism evidence="2 3">
    <name type="scientific">Legionella waltersii</name>
    <dbReference type="NCBI Taxonomy" id="66969"/>
    <lineage>
        <taxon>Bacteria</taxon>
        <taxon>Pseudomonadati</taxon>
        <taxon>Pseudomonadota</taxon>
        <taxon>Gammaproteobacteria</taxon>
        <taxon>Legionellales</taxon>
        <taxon>Legionellaceae</taxon>
        <taxon>Legionella</taxon>
    </lineage>
</organism>
<evidence type="ECO:0000313" key="3">
    <source>
        <dbReference type="Proteomes" id="UP000054729"/>
    </source>
</evidence>
<dbReference type="Proteomes" id="UP000054729">
    <property type="component" value="Unassembled WGS sequence"/>
</dbReference>
<keyword evidence="3" id="KW-1185">Reference proteome</keyword>
<protein>
    <submittedName>
        <fullName evidence="2">Uncharacterized protein</fullName>
    </submittedName>
</protein>
<accession>A0A0W1AGF1</accession>
<dbReference type="OrthoDB" id="5637544at2"/>
<dbReference type="EMBL" id="LNZB01000031">
    <property type="protein sequence ID" value="KTD80402.1"/>
    <property type="molecule type" value="Genomic_DNA"/>
</dbReference>
<evidence type="ECO:0000256" key="1">
    <source>
        <dbReference type="SAM" id="Coils"/>
    </source>
</evidence>
<gene>
    <name evidence="2" type="ORF">Lwal_1099</name>
</gene>
<keyword evidence="1" id="KW-0175">Coiled coil</keyword>
<proteinExistence type="predicted"/>
<feature type="coiled-coil region" evidence="1">
    <location>
        <begin position="285"/>
        <end position="312"/>
    </location>
</feature>
<dbReference type="RefSeq" id="WP_028378758.1">
    <property type="nucleotide sequence ID" value="NZ_CAAAIQ010000008.1"/>
</dbReference>
<sequence>MIEVNIWLSTATLLKKRIKHKFFGPLLASHKKGENVGHVNFNIEIDERNKENFDFIEQHAAPLKVKKTLRAVPTKTTSITYSNAESSHLKPITVMSDLISHSFWPEDRPTKTETIKGKRVTPEFSTHEEDMVSEDSLTTLKISHRKSDLNNVQDEKKKNIDFFLEVSDLEISLEKRTIFTNELNKLRLEKENIIRQQKLLTSSHQAQLKDLKKQLVKMELGLDKTKGQITATERTLSYLNKVQHPDTKTKEQTIRLNEKLVKLRQERETEIKSQLEVSELISKSELAYNDDMQKAEKNLQQVELAINHHVEELRKLDIIIDGRNENDLKRLQEQAHHRKQYTSRKEEFIKGRDLTEGRHADYSITLPTAESGLPCYMDEIAIIKAMQEERGQKYSIVFNNCANSAKRCLLAGIDENLRAKLMETGLNSKFFEIRKIETCQSLRKWVMTLENKLNQLNFLPLVPKSST</sequence>
<evidence type="ECO:0000313" key="2">
    <source>
        <dbReference type="EMBL" id="KTD80402.1"/>
    </source>
</evidence>
<reference evidence="2 3" key="1">
    <citation type="submission" date="2015-11" db="EMBL/GenBank/DDBJ databases">
        <title>Genomic analysis of 38 Legionella species identifies large and diverse effector repertoires.</title>
        <authorList>
            <person name="Burstein D."/>
            <person name="Amaro F."/>
            <person name="Zusman T."/>
            <person name="Lifshitz Z."/>
            <person name="Cohen O."/>
            <person name="Gilbert J.A."/>
            <person name="Pupko T."/>
            <person name="Shuman H.A."/>
            <person name="Segal G."/>
        </authorList>
    </citation>
    <scope>NUCLEOTIDE SEQUENCE [LARGE SCALE GENOMIC DNA]</scope>
    <source>
        <strain evidence="2 3">ATCC 51914</strain>
    </source>
</reference>
<name>A0A0W1AGF1_9GAMM</name>
<comment type="caution">
    <text evidence="2">The sequence shown here is derived from an EMBL/GenBank/DDBJ whole genome shotgun (WGS) entry which is preliminary data.</text>
</comment>
<dbReference type="PATRIC" id="fig|66969.6.peg.1204"/>
<dbReference type="AlphaFoldDB" id="A0A0W1AGF1"/>